<dbReference type="PANTHER" id="PTHR10407">
    <property type="entry name" value="HUNTINGTIN INTERACTING PROTEIN 1"/>
    <property type="match status" value="1"/>
</dbReference>
<dbReference type="InterPro" id="IPR030224">
    <property type="entry name" value="Sla2_fam"/>
</dbReference>
<dbReference type="PANTHER" id="PTHR10407:SF15">
    <property type="entry name" value="HUNTINGTIN INTERACTING PROTEIN 1"/>
    <property type="match status" value="1"/>
</dbReference>
<organism evidence="2 3">
    <name type="scientific">Bugula neritina</name>
    <name type="common">Brown bryozoan</name>
    <name type="synonym">Sertularia neritina</name>
    <dbReference type="NCBI Taxonomy" id="10212"/>
    <lineage>
        <taxon>Eukaryota</taxon>
        <taxon>Metazoa</taxon>
        <taxon>Spiralia</taxon>
        <taxon>Lophotrochozoa</taxon>
        <taxon>Bryozoa</taxon>
        <taxon>Gymnolaemata</taxon>
        <taxon>Cheilostomatida</taxon>
        <taxon>Flustrina</taxon>
        <taxon>Buguloidea</taxon>
        <taxon>Bugulidae</taxon>
        <taxon>Bugula</taxon>
    </lineage>
</organism>
<name>A0A7J7JA48_BUGNE</name>
<dbReference type="CDD" id="cd17006">
    <property type="entry name" value="ANTH_N_HIP1_like"/>
    <property type="match status" value="1"/>
</dbReference>
<dbReference type="EMBL" id="VXIV02002760">
    <property type="protein sequence ID" value="KAF6023112.1"/>
    <property type="molecule type" value="Genomic_DNA"/>
</dbReference>
<dbReference type="GO" id="GO:0035615">
    <property type="term" value="F:clathrin adaptor activity"/>
    <property type="evidence" value="ECO:0007669"/>
    <property type="project" value="TreeGrafter"/>
</dbReference>
<feature type="domain" description="ENTH" evidence="1">
    <location>
        <begin position="13"/>
        <end position="141"/>
    </location>
</feature>
<evidence type="ECO:0000313" key="3">
    <source>
        <dbReference type="Proteomes" id="UP000593567"/>
    </source>
</evidence>
<evidence type="ECO:0000259" key="1">
    <source>
        <dbReference type="PROSITE" id="PS50942"/>
    </source>
</evidence>
<protein>
    <submittedName>
        <fullName evidence="2">HIP1</fullName>
    </submittedName>
</protein>
<proteinExistence type="predicted"/>
<dbReference type="GO" id="GO:0007015">
    <property type="term" value="P:actin filament organization"/>
    <property type="evidence" value="ECO:0007669"/>
    <property type="project" value="TreeGrafter"/>
</dbReference>
<dbReference type="GO" id="GO:0051015">
    <property type="term" value="F:actin filament binding"/>
    <property type="evidence" value="ECO:0007669"/>
    <property type="project" value="TreeGrafter"/>
</dbReference>
<dbReference type="Gene3D" id="1.25.40.90">
    <property type="match status" value="1"/>
</dbReference>
<dbReference type="GO" id="GO:0080025">
    <property type="term" value="F:phosphatidylinositol-3,5-bisphosphate binding"/>
    <property type="evidence" value="ECO:0007669"/>
    <property type="project" value="TreeGrafter"/>
</dbReference>
<dbReference type="InterPro" id="IPR008942">
    <property type="entry name" value="ENTH_VHS"/>
</dbReference>
<dbReference type="GO" id="GO:0030136">
    <property type="term" value="C:clathrin-coated vesicle"/>
    <property type="evidence" value="ECO:0007669"/>
    <property type="project" value="TreeGrafter"/>
</dbReference>
<dbReference type="GO" id="GO:0043325">
    <property type="term" value="F:phosphatidylinositol-3,4-bisphosphate binding"/>
    <property type="evidence" value="ECO:0007669"/>
    <property type="project" value="TreeGrafter"/>
</dbReference>
<evidence type="ECO:0000313" key="2">
    <source>
        <dbReference type="EMBL" id="KAF6023112.1"/>
    </source>
</evidence>
<comment type="caution">
    <text evidence="2">The sequence shown here is derived from an EMBL/GenBank/DDBJ whole genome shotgun (WGS) entry which is preliminary data.</text>
</comment>
<dbReference type="Proteomes" id="UP000593567">
    <property type="component" value="Unassembled WGS sequence"/>
</dbReference>
<dbReference type="GO" id="GO:0048268">
    <property type="term" value="P:clathrin coat assembly"/>
    <property type="evidence" value="ECO:0007669"/>
    <property type="project" value="TreeGrafter"/>
</dbReference>
<dbReference type="InterPro" id="IPR011417">
    <property type="entry name" value="ANTH_dom"/>
</dbReference>
<dbReference type="SUPFAM" id="SSF48464">
    <property type="entry name" value="ENTH/VHS domain"/>
    <property type="match status" value="1"/>
</dbReference>
<dbReference type="Pfam" id="PF07651">
    <property type="entry name" value="ANTH"/>
    <property type="match status" value="1"/>
</dbReference>
<keyword evidence="3" id="KW-1185">Reference proteome</keyword>
<reference evidence="2" key="1">
    <citation type="submission" date="2020-06" db="EMBL/GenBank/DDBJ databases">
        <title>Draft genome of Bugula neritina, a colonial animal packing powerful symbionts and potential medicines.</title>
        <authorList>
            <person name="Rayko M."/>
        </authorList>
    </citation>
    <scope>NUCLEOTIDE SEQUENCE [LARGE SCALE GENOMIC DNA]</scope>
    <source>
        <strain evidence="2">Kwan_BN1</strain>
    </source>
</reference>
<dbReference type="InterPro" id="IPR013809">
    <property type="entry name" value="ENTH"/>
</dbReference>
<dbReference type="FunFam" id="1.25.40.90:FF:000012">
    <property type="entry name" value="Huntingtin interacting protein 1-related"/>
    <property type="match status" value="1"/>
</dbReference>
<gene>
    <name evidence="2" type="ORF">EB796_018574</name>
</gene>
<dbReference type="SMART" id="SM00273">
    <property type="entry name" value="ENTH"/>
    <property type="match status" value="1"/>
</dbReference>
<dbReference type="AlphaFoldDB" id="A0A7J7JA48"/>
<dbReference type="GO" id="GO:0006897">
    <property type="term" value="P:endocytosis"/>
    <property type="evidence" value="ECO:0007669"/>
    <property type="project" value="InterPro"/>
</dbReference>
<sequence length="171" mass="19803">MAATRKLRGFLDGKNNYDTNQVTSIQKAVNKEENPTKIKHVRSIIISTHHEQGSSTFWSTVCKLPLQSSGPLCWKFCHVLHKVIREGHNNCIFDSMRYLTWLEDLSKVWSHLPENFGPVNAHYLKMLTNRLTFHKKHIKIPGNLEIKDQLLAEITGHEANGYFEFALSFWI</sequence>
<dbReference type="GO" id="GO:0030864">
    <property type="term" value="C:cortical actin cytoskeleton"/>
    <property type="evidence" value="ECO:0007669"/>
    <property type="project" value="TreeGrafter"/>
</dbReference>
<accession>A0A7J7JA48</accession>
<dbReference type="OrthoDB" id="8178130at2759"/>
<dbReference type="PROSITE" id="PS50942">
    <property type="entry name" value="ENTH"/>
    <property type="match status" value="1"/>
</dbReference>
<dbReference type="GO" id="GO:0032051">
    <property type="term" value="F:clathrin light chain binding"/>
    <property type="evidence" value="ECO:0007669"/>
    <property type="project" value="TreeGrafter"/>
</dbReference>